<protein>
    <submittedName>
        <fullName evidence="2">Ubiquitin-conjugating enzyme</fullName>
    </submittedName>
</protein>
<dbReference type="PROSITE" id="PS50127">
    <property type="entry name" value="UBC_2"/>
    <property type="match status" value="1"/>
</dbReference>
<dbReference type="SUPFAM" id="SSF56112">
    <property type="entry name" value="Protein kinase-like (PK-like)"/>
    <property type="match status" value="1"/>
</dbReference>
<evidence type="ECO:0000259" key="1">
    <source>
        <dbReference type="PROSITE" id="PS50127"/>
    </source>
</evidence>
<gene>
    <name evidence="2" type="ORF">TTHERM_00824010</name>
</gene>
<sequence length="472" mass="55231">MLGNLDEIAQNNLIKDYELKEIITTLTEIGIKPLKFLGIYNDFVAIETREAEQCQNRQTLITNNKNISADMIDKIVKSSCQSCYISQQRTQKYEIIHIPSAKYTLNDQNIHYKFKDLDKKSLIEIFTRILYVVISMQKDDDYYLGINKDSIFFKRNGQVFLNQFNFKSIDKIKHLIQNMFDDEFLMYLPPEILQNSLYKSSSDIYTLGLFFLEILGLQIDKEVALQLSNSNYQITNCLKHQDLVSIITQYMICQDYQKRSSSIDLFWLFKFQLEEKLNIQEICMFIQSNIQLNKNVISEIQNSSKNINRSRIISEYKIFDNLIDLEYYYQNGCIVTSLKECNLQILIFGNELSEFENKYMTINIELESGYPYKSSPLIQFENGINSILCGQNNQILQTLNIEWSPATTIKAQVITVASIFNKSANDIISFFYCEDNLNEMNSQLLSEELKKLGDVDILYNQYKSQFLQKYAK</sequence>
<organism evidence="2 3">
    <name type="scientific">Tetrahymena thermophila (strain SB210)</name>
    <dbReference type="NCBI Taxonomy" id="312017"/>
    <lineage>
        <taxon>Eukaryota</taxon>
        <taxon>Sar</taxon>
        <taxon>Alveolata</taxon>
        <taxon>Ciliophora</taxon>
        <taxon>Intramacronucleata</taxon>
        <taxon>Oligohymenophorea</taxon>
        <taxon>Hymenostomatida</taxon>
        <taxon>Tetrahymenina</taxon>
        <taxon>Tetrahymenidae</taxon>
        <taxon>Tetrahymena</taxon>
    </lineage>
</organism>
<accession>I7M5Z0</accession>
<dbReference type="InterPro" id="IPR000608">
    <property type="entry name" value="UBC"/>
</dbReference>
<reference evidence="3" key="1">
    <citation type="journal article" date="2006" name="PLoS Biol.">
        <title>Macronuclear genome sequence of the ciliate Tetrahymena thermophila, a model eukaryote.</title>
        <authorList>
            <person name="Eisen J.A."/>
            <person name="Coyne R.S."/>
            <person name="Wu M."/>
            <person name="Wu D."/>
            <person name="Thiagarajan M."/>
            <person name="Wortman J.R."/>
            <person name="Badger J.H."/>
            <person name="Ren Q."/>
            <person name="Amedeo P."/>
            <person name="Jones K.M."/>
            <person name="Tallon L.J."/>
            <person name="Delcher A.L."/>
            <person name="Salzberg S.L."/>
            <person name="Silva J.C."/>
            <person name="Haas B.J."/>
            <person name="Majoros W.H."/>
            <person name="Farzad M."/>
            <person name="Carlton J.M."/>
            <person name="Smith R.K. Jr."/>
            <person name="Garg J."/>
            <person name="Pearlman R.E."/>
            <person name="Karrer K.M."/>
            <person name="Sun L."/>
            <person name="Manning G."/>
            <person name="Elde N.C."/>
            <person name="Turkewitz A.P."/>
            <person name="Asai D.J."/>
            <person name="Wilkes D.E."/>
            <person name="Wang Y."/>
            <person name="Cai H."/>
            <person name="Collins K."/>
            <person name="Stewart B.A."/>
            <person name="Lee S.R."/>
            <person name="Wilamowska K."/>
            <person name="Weinberg Z."/>
            <person name="Ruzzo W.L."/>
            <person name="Wloga D."/>
            <person name="Gaertig J."/>
            <person name="Frankel J."/>
            <person name="Tsao C.-C."/>
            <person name="Gorovsky M.A."/>
            <person name="Keeling P.J."/>
            <person name="Waller R.F."/>
            <person name="Patron N.J."/>
            <person name="Cherry J.M."/>
            <person name="Stover N.A."/>
            <person name="Krieger C.J."/>
            <person name="del Toro C."/>
            <person name="Ryder H.F."/>
            <person name="Williamson S.C."/>
            <person name="Barbeau R.A."/>
            <person name="Hamilton E.P."/>
            <person name="Orias E."/>
        </authorList>
    </citation>
    <scope>NUCLEOTIDE SEQUENCE [LARGE SCALE GENOMIC DNA]</scope>
    <source>
        <strain evidence="3">SB210</strain>
    </source>
</reference>
<dbReference type="SUPFAM" id="SSF54495">
    <property type="entry name" value="UBC-like"/>
    <property type="match status" value="1"/>
</dbReference>
<name>I7M5Z0_TETTS</name>
<dbReference type="AlphaFoldDB" id="I7M5Z0"/>
<dbReference type="InterPro" id="IPR011009">
    <property type="entry name" value="Kinase-like_dom_sf"/>
</dbReference>
<proteinExistence type="predicted"/>
<dbReference type="KEGG" id="tet:TTHERM_00824010"/>
<dbReference type="CDD" id="cd00195">
    <property type="entry name" value="UBCc_UEV"/>
    <property type="match status" value="1"/>
</dbReference>
<dbReference type="Gene3D" id="3.10.110.10">
    <property type="entry name" value="Ubiquitin Conjugating Enzyme"/>
    <property type="match status" value="1"/>
</dbReference>
<dbReference type="Proteomes" id="UP000009168">
    <property type="component" value="Unassembled WGS sequence"/>
</dbReference>
<dbReference type="InterPro" id="IPR016135">
    <property type="entry name" value="UBQ-conjugating_enzyme/RWD"/>
</dbReference>
<evidence type="ECO:0000313" key="3">
    <source>
        <dbReference type="Proteomes" id="UP000009168"/>
    </source>
</evidence>
<evidence type="ECO:0000313" key="2">
    <source>
        <dbReference type="EMBL" id="EAR83838.2"/>
    </source>
</evidence>
<dbReference type="InParanoid" id="I7M5Z0"/>
<dbReference type="EMBL" id="GG662466">
    <property type="protein sequence ID" value="EAR83838.2"/>
    <property type="molecule type" value="Genomic_DNA"/>
</dbReference>
<dbReference type="GeneID" id="7832274"/>
<dbReference type="Gene3D" id="1.10.510.10">
    <property type="entry name" value="Transferase(Phosphotransferase) domain 1"/>
    <property type="match status" value="1"/>
</dbReference>
<keyword evidence="3" id="KW-1185">Reference proteome</keyword>
<dbReference type="RefSeq" id="XP_001031501.2">
    <property type="nucleotide sequence ID" value="XM_001031501.2"/>
</dbReference>
<feature type="domain" description="UBC core" evidence="1">
    <location>
        <begin position="307"/>
        <end position="472"/>
    </location>
</feature>